<dbReference type="STRING" id="400727.A0A2T7ND05"/>
<name>A0A2T7ND05_POMCA</name>
<evidence type="ECO:0000313" key="1">
    <source>
        <dbReference type="EMBL" id="PVD19056.1"/>
    </source>
</evidence>
<gene>
    <name evidence="1" type="ORF">C0Q70_21615</name>
</gene>
<dbReference type="PANTHER" id="PTHR45913">
    <property type="entry name" value="EPM2A-INTERACTING PROTEIN 1"/>
    <property type="match status" value="1"/>
</dbReference>
<dbReference type="OrthoDB" id="6140090at2759"/>
<dbReference type="Proteomes" id="UP000245119">
    <property type="component" value="Linkage Group LG14"/>
</dbReference>
<organism evidence="1 2">
    <name type="scientific">Pomacea canaliculata</name>
    <name type="common">Golden apple snail</name>
    <dbReference type="NCBI Taxonomy" id="400727"/>
    <lineage>
        <taxon>Eukaryota</taxon>
        <taxon>Metazoa</taxon>
        <taxon>Spiralia</taxon>
        <taxon>Lophotrochozoa</taxon>
        <taxon>Mollusca</taxon>
        <taxon>Gastropoda</taxon>
        <taxon>Caenogastropoda</taxon>
        <taxon>Architaenioglossa</taxon>
        <taxon>Ampullarioidea</taxon>
        <taxon>Ampullariidae</taxon>
        <taxon>Pomacea</taxon>
    </lineage>
</organism>
<dbReference type="PANTHER" id="PTHR45913:SF19">
    <property type="entry name" value="LOW QUALITY PROTEIN: ZINC FINGER BED DOMAIN-CONTAINING PROTEIN 5-LIKE"/>
    <property type="match status" value="1"/>
</dbReference>
<dbReference type="EMBL" id="PZQS01000014">
    <property type="protein sequence ID" value="PVD19056.1"/>
    <property type="molecule type" value="Genomic_DNA"/>
</dbReference>
<accession>A0A2T7ND05</accession>
<proteinExistence type="predicted"/>
<keyword evidence="2" id="KW-1185">Reference proteome</keyword>
<protein>
    <submittedName>
        <fullName evidence="1">Uncharacterized protein</fullName>
    </submittedName>
</protein>
<sequence length="145" mass="16613">MLGRKSVLVASKSRCTTHHCYALYSAQACVGNKNLASKNGRRLKTVVQCVNYVRNSALRHHIFSEVCQETGSEFEVVLYHSNVRWLSRGQVLNRVFAMRVELAQFLQEHQHCHADCFKNPEFSLAYMADIFAALNHLNQQMQVVE</sequence>
<dbReference type="PROSITE" id="PS51257">
    <property type="entry name" value="PROKAR_LIPOPROTEIN"/>
    <property type="match status" value="1"/>
</dbReference>
<reference evidence="1 2" key="1">
    <citation type="submission" date="2018-04" db="EMBL/GenBank/DDBJ databases">
        <title>The genome of golden apple snail Pomacea canaliculata provides insight into stress tolerance and invasive adaptation.</title>
        <authorList>
            <person name="Liu C."/>
            <person name="Liu B."/>
            <person name="Ren Y."/>
            <person name="Zhang Y."/>
            <person name="Wang H."/>
            <person name="Li S."/>
            <person name="Jiang F."/>
            <person name="Yin L."/>
            <person name="Zhang G."/>
            <person name="Qian W."/>
            <person name="Fan W."/>
        </authorList>
    </citation>
    <scope>NUCLEOTIDE SEQUENCE [LARGE SCALE GENOMIC DNA]</scope>
    <source>
        <strain evidence="1">SZHN2017</strain>
        <tissue evidence="1">Muscle</tissue>
    </source>
</reference>
<comment type="caution">
    <text evidence="1">The sequence shown here is derived from an EMBL/GenBank/DDBJ whole genome shotgun (WGS) entry which is preliminary data.</text>
</comment>
<dbReference type="AlphaFoldDB" id="A0A2T7ND05"/>
<evidence type="ECO:0000313" key="2">
    <source>
        <dbReference type="Proteomes" id="UP000245119"/>
    </source>
</evidence>